<dbReference type="AlphaFoldDB" id="A0A371GK39"/>
<gene>
    <name evidence="1" type="ORF">CR513_27216</name>
</gene>
<keyword evidence="2" id="KW-1185">Reference proteome</keyword>
<protein>
    <submittedName>
        <fullName evidence="1">Uncharacterized protein</fullName>
    </submittedName>
</protein>
<dbReference type="Proteomes" id="UP000257109">
    <property type="component" value="Unassembled WGS sequence"/>
</dbReference>
<feature type="non-terminal residue" evidence="1">
    <location>
        <position position="1"/>
    </location>
</feature>
<sequence length="103" mass="12491">MLHSMKLMDHDQHVYCHKRLNMFNDVKDMDIFHIVLTVNTTYKTNKYWIHYLRLLVLLQQRWHCLWCLLIWSLGMPIILHKHFVAINSSSLKRLTLVDQGMNE</sequence>
<proteinExistence type="predicted"/>
<reference evidence="1" key="1">
    <citation type="submission" date="2018-05" db="EMBL/GenBank/DDBJ databases">
        <title>Draft genome of Mucuna pruriens seed.</title>
        <authorList>
            <person name="Nnadi N.E."/>
            <person name="Vos R."/>
            <person name="Hasami M.H."/>
            <person name="Devisetty U.K."/>
            <person name="Aguiy J.C."/>
        </authorList>
    </citation>
    <scope>NUCLEOTIDE SEQUENCE [LARGE SCALE GENOMIC DNA]</scope>
    <source>
        <strain evidence="1">JCA_2017</strain>
    </source>
</reference>
<name>A0A371GK39_MUCPR</name>
<organism evidence="1 2">
    <name type="scientific">Mucuna pruriens</name>
    <name type="common">Velvet bean</name>
    <name type="synonym">Dolichos pruriens</name>
    <dbReference type="NCBI Taxonomy" id="157652"/>
    <lineage>
        <taxon>Eukaryota</taxon>
        <taxon>Viridiplantae</taxon>
        <taxon>Streptophyta</taxon>
        <taxon>Embryophyta</taxon>
        <taxon>Tracheophyta</taxon>
        <taxon>Spermatophyta</taxon>
        <taxon>Magnoliopsida</taxon>
        <taxon>eudicotyledons</taxon>
        <taxon>Gunneridae</taxon>
        <taxon>Pentapetalae</taxon>
        <taxon>rosids</taxon>
        <taxon>fabids</taxon>
        <taxon>Fabales</taxon>
        <taxon>Fabaceae</taxon>
        <taxon>Papilionoideae</taxon>
        <taxon>50 kb inversion clade</taxon>
        <taxon>NPAAA clade</taxon>
        <taxon>indigoferoid/millettioid clade</taxon>
        <taxon>Phaseoleae</taxon>
        <taxon>Mucuna</taxon>
    </lineage>
</organism>
<accession>A0A371GK39</accession>
<evidence type="ECO:0000313" key="2">
    <source>
        <dbReference type="Proteomes" id="UP000257109"/>
    </source>
</evidence>
<comment type="caution">
    <text evidence="1">The sequence shown here is derived from an EMBL/GenBank/DDBJ whole genome shotgun (WGS) entry which is preliminary data.</text>
</comment>
<dbReference type="EMBL" id="QJKJ01005258">
    <property type="protein sequence ID" value="RDX90886.1"/>
    <property type="molecule type" value="Genomic_DNA"/>
</dbReference>
<evidence type="ECO:0000313" key="1">
    <source>
        <dbReference type="EMBL" id="RDX90886.1"/>
    </source>
</evidence>